<feature type="transmembrane region" description="Helical" evidence="8">
    <location>
        <begin position="110"/>
        <end position="130"/>
    </location>
</feature>
<evidence type="ECO:0000259" key="9">
    <source>
        <dbReference type="Pfam" id="PF13231"/>
    </source>
</evidence>
<dbReference type="EMBL" id="MHOK01000016">
    <property type="protein sequence ID" value="OGZ61795.1"/>
    <property type="molecule type" value="Genomic_DNA"/>
</dbReference>
<evidence type="ECO:0000313" key="11">
    <source>
        <dbReference type="Proteomes" id="UP000176770"/>
    </source>
</evidence>
<feature type="transmembrane region" description="Helical" evidence="8">
    <location>
        <begin position="465"/>
        <end position="488"/>
    </location>
</feature>
<evidence type="ECO:0000256" key="8">
    <source>
        <dbReference type="SAM" id="Phobius"/>
    </source>
</evidence>
<keyword evidence="5 8" id="KW-0812">Transmembrane</keyword>
<dbReference type="PANTHER" id="PTHR33908:SF11">
    <property type="entry name" value="MEMBRANE PROTEIN"/>
    <property type="match status" value="1"/>
</dbReference>
<dbReference type="AlphaFoldDB" id="A0A1G2HH12"/>
<reference evidence="10 11" key="1">
    <citation type="journal article" date="2016" name="Nat. Commun.">
        <title>Thousands of microbial genomes shed light on interconnected biogeochemical processes in an aquifer system.</title>
        <authorList>
            <person name="Anantharaman K."/>
            <person name="Brown C.T."/>
            <person name="Hug L.A."/>
            <person name="Sharon I."/>
            <person name="Castelle C.J."/>
            <person name="Probst A.J."/>
            <person name="Thomas B.C."/>
            <person name="Singh A."/>
            <person name="Wilkins M.J."/>
            <person name="Karaoz U."/>
            <person name="Brodie E.L."/>
            <person name="Williams K.H."/>
            <person name="Hubbard S.S."/>
            <person name="Banfield J.F."/>
        </authorList>
    </citation>
    <scope>NUCLEOTIDE SEQUENCE [LARGE SCALE GENOMIC DNA]</scope>
</reference>
<dbReference type="GO" id="GO:0005886">
    <property type="term" value="C:plasma membrane"/>
    <property type="evidence" value="ECO:0007669"/>
    <property type="project" value="UniProtKB-SubCell"/>
</dbReference>
<organism evidence="10 11">
    <name type="scientific">Candidatus Spechtbacteria bacterium RIFCSPLOWO2_12_FULL_38_22</name>
    <dbReference type="NCBI Taxonomy" id="1802165"/>
    <lineage>
        <taxon>Bacteria</taxon>
        <taxon>Candidatus Spechtiibacteriota</taxon>
    </lineage>
</organism>
<feature type="transmembrane region" description="Helical" evidence="8">
    <location>
        <begin position="137"/>
        <end position="154"/>
    </location>
</feature>
<evidence type="ECO:0000313" key="10">
    <source>
        <dbReference type="EMBL" id="OGZ61795.1"/>
    </source>
</evidence>
<feature type="transmembrane region" description="Helical" evidence="8">
    <location>
        <begin position="160"/>
        <end position="178"/>
    </location>
</feature>
<proteinExistence type="predicted"/>
<feature type="transmembrane region" description="Helical" evidence="8">
    <location>
        <begin position="392"/>
        <end position="415"/>
    </location>
</feature>
<dbReference type="GO" id="GO:0016763">
    <property type="term" value="F:pentosyltransferase activity"/>
    <property type="evidence" value="ECO:0007669"/>
    <property type="project" value="TreeGrafter"/>
</dbReference>
<protein>
    <recommendedName>
        <fullName evidence="9">Glycosyltransferase RgtA/B/C/D-like domain-containing protein</fullName>
    </recommendedName>
</protein>
<feature type="transmembrane region" description="Helical" evidence="8">
    <location>
        <begin position="190"/>
        <end position="222"/>
    </location>
</feature>
<evidence type="ECO:0000256" key="4">
    <source>
        <dbReference type="ARBA" id="ARBA00022679"/>
    </source>
</evidence>
<comment type="subcellular location">
    <subcellularLocation>
        <location evidence="1">Cell membrane</location>
        <topology evidence="1">Multi-pass membrane protein</topology>
    </subcellularLocation>
</comment>
<accession>A0A1G2HH12</accession>
<evidence type="ECO:0000256" key="5">
    <source>
        <dbReference type="ARBA" id="ARBA00022692"/>
    </source>
</evidence>
<name>A0A1G2HH12_9BACT</name>
<evidence type="ECO:0000256" key="6">
    <source>
        <dbReference type="ARBA" id="ARBA00022989"/>
    </source>
</evidence>
<keyword evidence="7 8" id="KW-0472">Membrane</keyword>
<evidence type="ECO:0000256" key="3">
    <source>
        <dbReference type="ARBA" id="ARBA00022676"/>
    </source>
</evidence>
<evidence type="ECO:0000256" key="7">
    <source>
        <dbReference type="ARBA" id="ARBA00023136"/>
    </source>
</evidence>
<evidence type="ECO:0000256" key="2">
    <source>
        <dbReference type="ARBA" id="ARBA00022475"/>
    </source>
</evidence>
<feature type="transmembrane region" description="Helical" evidence="8">
    <location>
        <begin position="339"/>
        <end position="367"/>
    </location>
</feature>
<gene>
    <name evidence="10" type="ORF">A3F94_01255</name>
</gene>
<keyword evidence="3" id="KW-0328">Glycosyltransferase</keyword>
<dbReference type="PANTHER" id="PTHR33908">
    <property type="entry name" value="MANNOSYLTRANSFERASE YKCB-RELATED"/>
    <property type="match status" value="1"/>
</dbReference>
<sequence>MRKISRSTVVAGLLLATMASLLVYRASIETTITDESPHIVAGYAYNNLRDYRLNPEHPPLIKMIAALPLSFQNLNFPINDASWQNDVNGQWDAGNQFLHWSDNNPISITFWARVGPILITLLLGVIIFIWTRKLYGAYAGLFALTLFVFSPNFLAHGVFVATDVGATFAFLFATYFFIKYLQKQNNKNLLIAGIAFGIAQLMKFSLILLIPYFTLTAVLWVILKHRPLKLISFATVKRMVWYFGKLILIGIIGLIIIYPVYYYTTSGYPIEKQIHDTKTILENSPYPTLANAVSWMAEKPALRPYSEFLLGHLMVFQRVTGGNTLYFMGEVANNAWTNYFPIIFLLKVPTSFLLLIAIAIIIIWTGWYKQTKIALRIAKTFSERLKKFRHMLAQWGSEYFVELALLVFVAIYWLVSMLSNLNIGLRHVLPTFPFLYIILAGILANWTKRNTLLRNLNFFQQIKALVTYIFTRWFKIALITVLLLWYFLSSLSIYPHSLAYFNELAGGPRNGYKYAVDSNLDWGQDLRALAVFVKKNNIQNIKLDYFGTASPQYYLQDKYEPFNPLDTSQDKTGWIAVSATNLQNGRGKPVRNFPNATGYYSWLNKYDPIAVINYSIFVYHIE</sequence>
<dbReference type="STRING" id="1802165.A3F94_01255"/>
<feature type="domain" description="Glycosyltransferase RgtA/B/C/D-like" evidence="9">
    <location>
        <begin position="112"/>
        <end position="227"/>
    </location>
</feature>
<dbReference type="Pfam" id="PF13231">
    <property type="entry name" value="PMT_2"/>
    <property type="match status" value="1"/>
</dbReference>
<comment type="caution">
    <text evidence="10">The sequence shown here is derived from an EMBL/GenBank/DDBJ whole genome shotgun (WGS) entry which is preliminary data.</text>
</comment>
<dbReference type="InterPro" id="IPR038731">
    <property type="entry name" value="RgtA/B/C-like"/>
</dbReference>
<feature type="transmembrane region" description="Helical" evidence="8">
    <location>
        <begin position="427"/>
        <end position="444"/>
    </location>
</feature>
<keyword evidence="6 8" id="KW-1133">Transmembrane helix</keyword>
<dbReference type="GO" id="GO:0009103">
    <property type="term" value="P:lipopolysaccharide biosynthetic process"/>
    <property type="evidence" value="ECO:0007669"/>
    <property type="project" value="UniProtKB-ARBA"/>
</dbReference>
<keyword evidence="4" id="KW-0808">Transferase</keyword>
<feature type="transmembrane region" description="Helical" evidence="8">
    <location>
        <begin position="242"/>
        <end position="263"/>
    </location>
</feature>
<dbReference type="Proteomes" id="UP000176770">
    <property type="component" value="Unassembled WGS sequence"/>
</dbReference>
<keyword evidence="2" id="KW-1003">Cell membrane</keyword>
<dbReference type="InterPro" id="IPR050297">
    <property type="entry name" value="LipidA_mod_glycosyltrf_83"/>
</dbReference>
<evidence type="ECO:0000256" key="1">
    <source>
        <dbReference type="ARBA" id="ARBA00004651"/>
    </source>
</evidence>